<keyword evidence="2" id="KW-1133">Transmembrane helix</keyword>
<feature type="region of interest" description="Disordered" evidence="1">
    <location>
        <begin position="327"/>
        <end position="354"/>
    </location>
</feature>
<protein>
    <submittedName>
        <fullName evidence="3">Uncharacterized protein</fullName>
    </submittedName>
</protein>
<reference evidence="3 4" key="1">
    <citation type="journal article" date="2014" name="PLoS Genet.">
        <title>Phylogenetically driven sequencing of extremely halophilic archaea reveals strategies for static and dynamic osmo-response.</title>
        <authorList>
            <person name="Becker E.A."/>
            <person name="Seitzer P.M."/>
            <person name="Tritt A."/>
            <person name="Larsen D."/>
            <person name="Krusor M."/>
            <person name="Yao A.I."/>
            <person name="Wu D."/>
            <person name="Madern D."/>
            <person name="Eisen J.A."/>
            <person name="Darling A.E."/>
            <person name="Facciotti M.T."/>
        </authorList>
    </citation>
    <scope>NUCLEOTIDE SEQUENCE [LARGE SCALE GENOMIC DNA]</scope>
    <source>
        <strain evidence="3 4">JCM 14624</strain>
    </source>
</reference>
<accession>M0BG89</accession>
<evidence type="ECO:0000256" key="1">
    <source>
        <dbReference type="SAM" id="MobiDB-lite"/>
    </source>
</evidence>
<dbReference type="RefSeq" id="WP_007702157.1">
    <property type="nucleotide sequence ID" value="NZ_AOIQ01000017.1"/>
</dbReference>
<organism evidence="3 4">
    <name type="scientific">Halovivax asiaticus JCM 14624</name>
    <dbReference type="NCBI Taxonomy" id="1227490"/>
    <lineage>
        <taxon>Archaea</taxon>
        <taxon>Methanobacteriati</taxon>
        <taxon>Methanobacteriota</taxon>
        <taxon>Stenosarchaea group</taxon>
        <taxon>Halobacteria</taxon>
        <taxon>Halobacteriales</taxon>
        <taxon>Natrialbaceae</taxon>
        <taxon>Halovivax</taxon>
    </lineage>
</organism>
<comment type="caution">
    <text evidence="3">The sequence shown here is derived from an EMBL/GenBank/DDBJ whole genome shotgun (WGS) entry which is preliminary data.</text>
</comment>
<dbReference type="PATRIC" id="fig|1227490.4.peg.2217"/>
<feature type="transmembrane region" description="Helical" evidence="2">
    <location>
        <begin position="31"/>
        <end position="49"/>
    </location>
</feature>
<keyword evidence="2" id="KW-0472">Membrane</keyword>
<keyword evidence="2" id="KW-0812">Transmembrane</keyword>
<dbReference type="STRING" id="1227490.C479_10870"/>
<dbReference type="Proteomes" id="UP000011560">
    <property type="component" value="Unassembled WGS sequence"/>
</dbReference>
<dbReference type="PANTHER" id="PTHR34351">
    <property type="entry name" value="SLR1927 PROTEIN-RELATED"/>
    <property type="match status" value="1"/>
</dbReference>
<dbReference type="EMBL" id="AOIQ01000017">
    <property type="protein sequence ID" value="ELZ09318.1"/>
    <property type="molecule type" value="Genomic_DNA"/>
</dbReference>
<keyword evidence="4" id="KW-1185">Reference proteome</keyword>
<name>M0BG89_9EURY</name>
<evidence type="ECO:0000313" key="4">
    <source>
        <dbReference type="Proteomes" id="UP000011560"/>
    </source>
</evidence>
<dbReference type="PANTHER" id="PTHR34351:SF1">
    <property type="entry name" value="SLR1927 PROTEIN"/>
    <property type="match status" value="1"/>
</dbReference>
<dbReference type="AlphaFoldDB" id="M0BG89"/>
<gene>
    <name evidence="3" type="ORF">C479_10870</name>
</gene>
<proteinExistence type="predicted"/>
<sequence length="354" mass="37487">MRPTLRGATVLVAVAAGGLVAVNGGREALNAVIAPLVVAGVAAIVIVGVSSRPSLRRRPVAPGYVGERRRVSFELTARRGTVVTVTDELGAGLEADGNRLERVLSGTTELSYDLSLRSRGVRSVGSLTVAVQDPFGLLTRRYRYDETEPVVVYPPVYELRPAARNRLAGYVSDATEFDRAVFEHLREYERGDSLRDVHWKSAAKRPDGDLVVKEFVADDGLDRLTMAGTVAAGDADDLAAALATLADHLFEMDVGVVLWLPGDRRVEATPATRDEAFLALAELQAGQVAADHREDADIVVEATAEGVDLSLSGRPISFADLCAYETSPPDTGTTDVEATAESAGGRHAPAGGTA</sequence>
<evidence type="ECO:0000313" key="3">
    <source>
        <dbReference type="EMBL" id="ELZ09318.1"/>
    </source>
</evidence>
<evidence type="ECO:0000256" key="2">
    <source>
        <dbReference type="SAM" id="Phobius"/>
    </source>
</evidence>